<feature type="coiled-coil region" evidence="5">
    <location>
        <begin position="68"/>
        <end position="99"/>
    </location>
</feature>
<protein>
    <recommendedName>
        <fullName evidence="6">DNA mismatch repair proteins mutS family domain-containing protein</fullName>
    </recommendedName>
</protein>
<dbReference type="GO" id="GO:0140664">
    <property type="term" value="F:ATP-dependent DNA damage sensor activity"/>
    <property type="evidence" value="ECO:0007669"/>
    <property type="project" value="InterPro"/>
</dbReference>
<dbReference type="GO" id="GO:0006298">
    <property type="term" value="P:mismatch repair"/>
    <property type="evidence" value="ECO:0007669"/>
    <property type="project" value="InterPro"/>
</dbReference>
<dbReference type="Gene3D" id="3.40.50.300">
    <property type="entry name" value="P-loop containing nucleotide triphosphate hydrolases"/>
    <property type="match status" value="1"/>
</dbReference>
<keyword evidence="5" id="KW-0175">Coiled coil</keyword>
<evidence type="ECO:0000256" key="5">
    <source>
        <dbReference type="SAM" id="Coils"/>
    </source>
</evidence>
<keyword evidence="3" id="KW-0067">ATP-binding</keyword>
<dbReference type="Pfam" id="PF00488">
    <property type="entry name" value="MutS_V"/>
    <property type="match status" value="1"/>
</dbReference>
<gene>
    <name evidence="7" type="ORF">SARC_07637</name>
</gene>
<accession>A0A0L0FT55</accession>
<dbReference type="GO" id="GO:0030983">
    <property type="term" value="F:mismatched DNA binding"/>
    <property type="evidence" value="ECO:0007669"/>
    <property type="project" value="InterPro"/>
</dbReference>
<comment type="similarity">
    <text evidence="1">Belongs to the DNA mismatch repair MutS family.</text>
</comment>
<dbReference type="SMART" id="SM00533">
    <property type="entry name" value="MUTSd"/>
    <property type="match status" value="1"/>
</dbReference>
<keyword evidence="8" id="KW-1185">Reference proteome</keyword>
<dbReference type="STRING" id="667725.A0A0L0FT55"/>
<evidence type="ECO:0000256" key="2">
    <source>
        <dbReference type="ARBA" id="ARBA00022741"/>
    </source>
</evidence>
<evidence type="ECO:0000313" key="8">
    <source>
        <dbReference type="Proteomes" id="UP000054560"/>
    </source>
</evidence>
<dbReference type="InterPro" id="IPR027417">
    <property type="entry name" value="P-loop_NTPase"/>
</dbReference>
<reference evidence="7 8" key="1">
    <citation type="submission" date="2011-02" db="EMBL/GenBank/DDBJ databases">
        <title>The Genome Sequence of Sphaeroforma arctica JP610.</title>
        <authorList>
            <consortium name="The Broad Institute Genome Sequencing Platform"/>
            <person name="Russ C."/>
            <person name="Cuomo C."/>
            <person name="Young S.K."/>
            <person name="Zeng Q."/>
            <person name="Gargeya S."/>
            <person name="Alvarado L."/>
            <person name="Berlin A."/>
            <person name="Chapman S.B."/>
            <person name="Chen Z."/>
            <person name="Freedman E."/>
            <person name="Gellesch M."/>
            <person name="Goldberg J."/>
            <person name="Griggs A."/>
            <person name="Gujja S."/>
            <person name="Heilman E."/>
            <person name="Heiman D."/>
            <person name="Howarth C."/>
            <person name="Mehta T."/>
            <person name="Neiman D."/>
            <person name="Pearson M."/>
            <person name="Roberts A."/>
            <person name="Saif S."/>
            <person name="Shea T."/>
            <person name="Shenoy N."/>
            <person name="Sisk P."/>
            <person name="Stolte C."/>
            <person name="Sykes S."/>
            <person name="White J."/>
            <person name="Yandava C."/>
            <person name="Burger G."/>
            <person name="Gray M.W."/>
            <person name="Holland P.W.H."/>
            <person name="King N."/>
            <person name="Lang F.B.F."/>
            <person name="Roger A.J."/>
            <person name="Ruiz-Trillo I."/>
            <person name="Haas B."/>
            <person name="Nusbaum C."/>
            <person name="Birren B."/>
        </authorList>
    </citation>
    <scope>NUCLEOTIDE SEQUENCE [LARGE SCALE GENOMIC DNA]</scope>
    <source>
        <strain evidence="7 8">JP610</strain>
    </source>
</reference>
<dbReference type="PANTHER" id="PTHR11361">
    <property type="entry name" value="DNA MISMATCH REPAIR PROTEIN MUTS FAMILY MEMBER"/>
    <property type="match status" value="1"/>
</dbReference>
<dbReference type="EMBL" id="KQ242213">
    <property type="protein sequence ID" value="KNC79982.1"/>
    <property type="molecule type" value="Genomic_DNA"/>
</dbReference>
<sequence length="492" mass="54980">MRRLYTDVVALQSPANGEESAISQCRSPLLKKLLTIGEGFPDLEDALKFFEQSFDHEEALLANNIVPKEGVDEDYDAAKAAVEEIEGELEEHLKEVQKKLGCKKVIYKDIGNEKYQLEIPVTVKVPSSYMLKSSTKAAKRYWTGFIEARHLPLAEARAVFNRVVKETHVRTLNRFDTCSDLWKKAVACISEFDCLLSLHMCSMSLGEPRCRPILMESDDSTPPVLDLKSMRHPTIAHRLSEGYVPNDTLLGLNEESKGAPIVLLTGPNMGGKSTLLRQTCMAIVMAQLGCFIPAESCRMTLTDRIFTRIGANDNILAGQSTFMVELKETSNILQHATKNSLVILDELGRGTSTFDGYAIAFAVLKHLINDVGCRAMFATHYHMLCEEFKRERSVANMHMSCLVDEDKRDVTFLYQLALGVCSKSYGMNVANMAGVPRQVIERAEEKAKLIEINGGYSRMAHTYSTSNPEFLTLFKALKDNDSQQLMNLLEGL</sequence>
<dbReference type="RefSeq" id="XP_014153884.1">
    <property type="nucleotide sequence ID" value="XM_014298409.1"/>
</dbReference>
<dbReference type="GeneID" id="25908141"/>
<dbReference type="Pfam" id="PF05190">
    <property type="entry name" value="MutS_IV"/>
    <property type="match status" value="1"/>
</dbReference>
<dbReference type="PANTHER" id="PTHR11361:SF148">
    <property type="entry name" value="DNA MISMATCH REPAIR PROTEIN MSH6"/>
    <property type="match status" value="1"/>
</dbReference>
<dbReference type="SUPFAM" id="SSF48334">
    <property type="entry name" value="DNA repair protein MutS, domain III"/>
    <property type="match status" value="1"/>
</dbReference>
<proteinExistence type="inferred from homology"/>
<evidence type="ECO:0000256" key="3">
    <source>
        <dbReference type="ARBA" id="ARBA00022840"/>
    </source>
</evidence>
<dbReference type="InterPro" id="IPR036187">
    <property type="entry name" value="DNA_mismatch_repair_MutS_sf"/>
</dbReference>
<dbReference type="AlphaFoldDB" id="A0A0L0FT55"/>
<dbReference type="InterPro" id="IPR007861">
    <property type="entry name" value="DNA_mismatch_repair_MutS_clamp"/>
</dbReference>
<dbReference type="InterPro" id="IPR007696">
    <property type="entry name" value="DNA_mismatch_repair_MutS_core"/>
</dbReference>
<dbReference type="Proteomes" id="UP000054560">
    <property type="component" value="Unassembled WGS sequence"/>
</dbReference>
<keyword evidence="4" id="KW-0238">DNA-binding</keyword>
<dbReference type="SMART" id="SM00534">
    <property type="entry name" value="MUTSac"/>
    <property type="match status" value="1"/>
</dbReference>
<dbReference type="InterPro" id="IPR045076">
    <property type="entry name" value="MutS"/>
</dbReference>
<evidence type="ECO:0000259" key="6">
    <source>
        <dbReference type="PROSITE" id="PS00486"/>
    </source>
</evidence>
<evidence type="ECO:0000313" key="7">
    <source>
        <dbReference type="EMBL" id="KNC79982.1"/>
    </source>
</evidence>
<evidence type="ECO:0000256" key="4">
    <source>
        <dbReference type="ARBA" id="ARBA00023125"/>
    </source>
</evidence>
<evidence type="ECO:0000256" key="1">
    <source>
        <dbReference type="ARBA" id="ARBA00006271"/>
    </source>
</evidence>
<dbReference type="OrthoDB" id="10252754at2759"/>
<name>A0A0L0FT55_9EUKA</name>
<organism evidence="7 8">
    <name type="scientific">Sphaeroforma arctica JP610</name>
    <dbReference type="NCBI Taxonomy" id="667725"/>
    <lineage>
        <taxon>Eukaryota</taxon>
        <taxon>Ichthyosporea</taxon>
        <taxon>Ichthyophonida</taxon>
        <taxon>Sphaeroforma</taxon>
    </lineage>
</organism>
<feature type="domain" description="DNA mismatch repair proteins mutS family" evidence="6">
    <location>
        <begin position="340"/>
        <end position="356"/>
    </location>
</feature>
<dbReference type="PROSITE" id="PS00486">
    <property type="entry name" value="DNA_MISMATCH_REPAIR_2"/>
    <property type="match status" value="1"/>
</dbReference>
<dbReference type="InterPro" id="IPR000432">
    <property type="entry name" value="DNA_mismatch_repair_MutS_C"/>
</dbReference>
<dbReference type="GO" id="GO:0005524">
    <property type="term" value="F:ATP binding"/>
    <property type="evidence" value="ECO:0007669"/>
    <property type="project" value="UniProtKB-KW"/>
</dbReference>
<dbReference type="SUPFAM" id="SSF52540">
    <property type="entry name" value="P-loop containing nucleoside triphosphate hydrolases"/>
    <property type="match status" value="1"/>
</dbReference>
<keyword evidence="2" id="KW-0547">Nucleotide-binding</keyword>
<dbReference type="GO" id="GO:0032301">
    <property type="term" value="C:MutSalpha complex"/>
    <property type="evidence" value="ECO:0007669"/>
    <property type="project" value="TreeGrafter"/>
</dbReference>
<dbReference type="FunFam" id="1.10.1420.10:FF:000005">
    <property type="entry name" value="DNA mismatch repair protein"/>
    <property type="match status" value="1"/>
</dbReference>
<dbReference type="Gene3D" id="1.10.1420.10">
    <property type="match status" value="2"/>
</dbReference>
<dbReference type="eggNOG" id="KOG0217">
    <property type="taxonomic scope" value="Eukaryota"/>
</dbReference>